<keyword evidence="4 5" id="KW-0326">Glycosidase</keyword>
<protein>
    <submittedName>
        <fullName evidence="8">Alpha-L-arabinofuranosidase II</fullName>
    </submittedName>
</protein>
<feature type="chain" id="PRO_5005212874" evidence="7">
    <location>
        <begin position="21"/>
        <end position="365"/>
    </location>
</feature>
<dbReference type="PATRIC" id="fig|1297742.4.peg.6403"/>
<dbReference type="STRING" id="1297742.A176_006314"/>
<accession>A0A0H4XM82</accession>
<evidence type="ECO:0000256" key="5">
    <source>
        <dbReference type="RuleBase" id="RU361187"/>
    </source>
</evidence>
<dbReference type="InterPro" id="IPR023296">
    <property type="entry name" value="Glyco_hydro_beta-prop_sf"/>
</dbReference>
<evidence type="ECO:0000256" key="1">
    <source>
        <dbReference type="ARBA" id="ARBA00009865"/>
    </source>
</evidence>
<evidence type="ECO:0000256" key="7">
    <source>
        <dbReference type="SAM" id="SignalP"/>
    </source>
</evidence>
<comment type="similarity">
    <text evidence="1 5">Belongs to the glycosyl hydrolase 43 family.</text>
</comment>
<evidence type="ECO:0000313" key="9">
    <source>
        <dbReference type="Proteomes" id="UP000009026"/>
    </source>
</evidence>
<dbReference type="AlphaFoldDB" id="A0A0H4XM82"/>
<dbReference type="Pfam" id="PF04616">
    <property type="entry name" value="Glyco_hydro_43"/>
    <property type="match status" value="1"/>
</dbReference>
<dbReference type="RefSeq" id="WP_002635962.1">
    <property type="nucleotide sequence ID" value="NZ_CP012109.1"/>
</dbReference>
<keyword evidence="2 7" id="KW-0732">Signal</keyword>
<keyword evidence="9" id="KW-1185">Reference proteome</keyword>
<proteinExistence type="inferred from homology"/>
<evidence type="ECO:0000256" key="6">
    <source>
        <dbReference type="SAM" id="MobiDB-lite"/>
    </source>
</evidence>
<evidence type="ECO:0000313" key="8">
    <source>
        <dbReference type="EMBL" id="AKQ69402.1"/>
    </source>
</evidence>
<dbReference type="PANTHER" id="PTHR43817">
    <property type="entry name" value="GLYCOSYL HYDROLASE"/>
    <property type="match status" value="1"/>
</dbReference>
<dbReference type="eggNOG" id="COG3940">
    <property type="taxonomic scope" value="Bacteria"/>
</dbReference>
<dbReference type="SUPFAM" id="SSF75005">
    <property type="entry name" value="Arabinanase/levansucrase/invertase"/>
    <property type="match status" value="1"/>
</dbReference>
<organism evidence="8 9">
    <name type="scientific">Pseudomyxococcus hansupus</name>
    <dbReference type="NCBI Taxonomy" id="1297742"/>
    <lineage>
        <taxon>Bacteria</taxon>
        <taxon>Pseudomonadati</taxon>
        <taxon>Myxococcota</taxon>
        <taxon>Myxococcia</taxon>
        <taxon>Myxococcales</taxon>
        <taxon>Cystobacterineae</taxon>
        <taxon>Myxococcaceae</taxon>
        <taxon>Pseudomyxococcus</taxon>
    </lineage>
</organism>
<sequence length="365" mass="39998">MRALKSLLASALMGLLPACGPESSPADAPHPAPEATGTHEQHVRLSIKNADPSIIRVGGTYISVESDGSRLYVRMASSVNGLAGVARQLVWNNPQGLGEVWAPELVMDGATYVIYFAAGTGSAHRMYVIQSASPDRGYSAAVRMALPGDKWAIDGTAFTYQGQRYFVWSGWEGDTNGEQTLYIARMSSPTTITGGRHVISQPREWWEKVDVNPPTRVNEGPEPIIDPSGQLHVVYSANGSWATNYCLADLRLRAGGDPLYVWDWFKSNGCLFSANGGIMMNGWHPTLYSKGVGHHSFVLLHGDPNTSPPAGPQFPLAFHGVPNGDNPNPFWSGRYWYSGTFQWWGNITYSRGDQRNTGWSLKFYE</sequence>
<reference evidence="8 9" key="1">
    <citation type="journal article" date="2016" name="PLoS ONE">
        <title>Complete Genome Sequence and Comparative Genomics of a Novel Myxobacterium Myxococcus hansupus.</title>
        <authorList>
            <person name="Sharma G."/>
            <person name="Narwani T."/>
            <person name="Subramanian S."/>
        </authorList>
    </citation>
    <scope>NUCLEOTIDE SEQUENCE [LARGE SCALE GENOMIC DNA]</scope>
    <source>
        <strain evidence="9">mixupus</strain>
    </source>
</reference>
<evidence type="ECO:0000256" key="3">
    <source>
        <dbReference type="ARBA" id="ARBA00022801"/>
    </source>
</evidence>
<dbReference type="KEGG" id="mym:A176_006314"/>
<dbReference type="Gene3D" id="2.115.10.20">
    <property type="entry name" value="Glycosyl hydrolase domain, family 43"/>
    <property type="match status" value="1"/>
</dbReference>
<dbReference type="GO" id="GO:0004553">
    <property type="term" value="F:hydrolase activity, hydrolyzing O-glycosyl compounds"/>
    <property type="evidence" value="ECO:0007669"/>
    <property type="project" value="InterPro"/>
</dbReference>
<evidence type="ECO:0000256" key="2">
    <source>
        <dbReference type="ARBA" id="ARBA00022729"/>
    </source>
</evidence>
<keyword evidence="3 5" id="KW-0378">Hydrolase</keyword>
<dbReference type="GO" id="GO:0005975">
    <property type="term" value="P:carbohydrate metabolic process"/>
    <property type="evidence" value="ECO:0007669"/>
    <property type="project" value="InterPro"/>
</dbReference>
<feature type="signal peptide" evidence="7">
    <location>
        <begin position="1"/>
        <end position="20"/>
    </location>
</feature>
<dbReference type="PANTHER" id="PTHR43817:SF1">
    <property type="entry name" value="HYDROLASE, FAMILY 43, PUTATIVE (AFU_ORTHOLOGUE AFUA_3G01660)-RELATED"/>
    <property type="match status" value="1"/>
</dbReference>
<name>A0A0H4XM82_9BACT</name>
<dbReference type="Proteomes" id="UP000009026">
    <property type="component" value="Chromosome"/>
</dbReference>
<dbReference type="CDD" id="cd18820">
    <property type="entry name" value="GH43_LbAraf43-like"/>
    <property type="match status" value="1"/>
</dbReference>
<dbReference type="EMBL" id="CP012109">
    <property type="protein sequence ID" value="AKQ69402.1"/>
    <property type="molecule type" value="Genomic_DNA"/>
</dbReference>
<feature type="region of interest" description="Disordered" evidence="6">
    <location>
        <begin position="21"/>
        <end position="41"/>
    </location>
</feature>
<gene>
    <name evidence="8" type="ORF">A176_006314</name>
</gene>
<dbReference type="InterPro" id="IPR006710">
    <property type="entry name" value="Glyco_hydro_43"/>
</dbReference>
<evidence type="ECO:0000256" key="4">
    <source>
        <dbReference type="ARBA" id="ARBA00023295"/>
    </source>
</evidence>